<dbReference type="PANTHER" id="PTHR30246">
    <property type="entry name" value="2-KETO-3-DEOXY-6-PHOSPHOGLUCONATE ALDOLASE"/>
    <property type="match status" value="1"/>
</dbReference>
<evidence type="ECO:0000256" key="6">
    <source>
        <dbReference type="ARBA" id="ARBA00023239"/>
    </source>
</evidence>
<comment type="pathway">
    <text evidence="2">Carbohydrate acid metabolism; 2-dehydro-3-deoxy-D-gluconate degradation; D-glyceraldehyde 3-phosphate and pyruvate from 2-dehydro-3-deoxy-D-gluconate: step 2/2.</text>
</comment>
<evidence type="ECO:0000313" key="8">
    <source>
        <dbReference type="EMBL" id="ASP40928.1"/>
    </source>
</evidence>
<dbReference type="Proteomes" id="UP000202440">
    <property type="component" value="Chromosome"/>
</dbReference>
<dbReference type="InterPro" id="IPR000887">
    <property type="entry name" value="Aldlse_KDPG_KHG"/>
</dbReference>
<reference evidence="8 9" key="1">
    <citation type="submission" date="2017-07" db="EMBL/GenBank/DDBJ databases">
        <title>Annotated genome sequence of Bacterioplanes sanyensis isolated from Red Sea.</title>
        <authorList>
            <person name="Rehman Z.U."/>
        </authorList>
    </citation>
    <scope>NUCLEOTIDE SEQUENCE [LARGE SCALE GENOMIC DNA]</scope>
    <source>
        <strain evidence="8 9">NV9</strain>
    </source>
</reference>
<dbReference type="NCBIfam" id="TIGR01182">
    <property type="entry name" value="eda"/>
    <property type="match status" value="1"/>
</dbReference>
<organism evidence="8 9">
    <name type="scientific">Bacterioplanes sanyensis</name>
    <dbReference type="NCBI Taxonomy" id="1249553"/>
    <lineage>
        <taxon>Bacteria</taxon>
        <taxon>Pseudomonadati</taxon>
        <taxon>Pseudomonadota</taxon>
        <taxon>Gammaproteobacteria</taxon>
        <taxon>Oceanospirillales</taxon>
        <taxon>Oceanospirillaceae</taxon>
        <taxon>Bacterioplanes</taxon>
    </lineage>
</organism>
<dbReference type="SUPFAM" id="SSF51569">
    <property type="entry name" value="Aldolase"/>
    <property type="match status" value="1"/>
</dbReference>
<gene>
    <name evidence="8" type="ORF">CHH28_12710</name>
</gene>
<dbReference type="PANTHER" id="PTHR30246:SF1">
    <property type="entry name" value="2-DEHYDRO-3-DEOXY-6-PHOSPHOGALACTONATE ALDOLASE-RELATED"/>
    <property type="match status" value="1"/>
</dbReference>
<accession>A0A222FPJ0</accession>
<sequence length="202" mass="21220">MWDLWIERAKPVMPVIVIDDPDHAVPLAQALVEGGVRLLEITLRTAAGMQAISQIKRAVPEAIVGVGTVTSARQLEDALHRGAEFAVSPGSSPELLACAQEWGGPYLPGVATPTEVMQAREAGFRYQKFFPASAAGGTAMLKALAGPFADVAFCPTGGIGADNYRDYLALNNVFAVGGSWLTPKTAVSAQNWQALTSLAIAS</sequence>
<dbReference type="InterPro" id="IPR031337">
    <property type="entry name" value="KDPG/KHG_AS_1"/>
</dbReference>
<evidence type="ECO:0000256" key="5">
    <source>
        <dbReference type="ARBA" id="ARBA00013063"/>
    </source>
</evidence>
<comment type="subunit">
    <text evidence="4">Homotrimer.</text>
</comment>
<dbReference type="CDD" id="cd00452">
    <property type="entry name" value="KDPG_aldolase"/>
    <property type="match status" value="1"/>
</dbReference>
<comment type="similarity">
    <text evidence="3">Belongs to the KHG/KDPG aldolase family.</text>
</comment>
<dbReference type="PROSITE" id="PS00159">
    <property type="entry name" value="ALDOLASE_KDPG_KHG_1"/>
    <property type="match status" value="1"/>
</dbReference>
<dbReference type="NCBIfam" id="NF004325">
    <property type="entry name" value="PRK05718.1"/>
    <property type="match status" value="1"/>
</dbReference>
<name>A0A222FPJ0_9GAMM</name>
<dbReference type="EC" id="4.1.2.14" evidence="5"/>
<dbReference type="KEGG" id="bsan:CHH28_12710"/>
<evidence type="ECO:0000313" key="9">
    <source>
        <dbReference type="Proteomes" id="UP000202440"/>
    </source>
</evidence>
<comment type="catalytic activity">
    <reaction evidence="1">
        <text>2-dehydro-3-deoxy-6-phospho-D-gluconate = D-glyceraldehyde 3-phosphate + pyruvate</text>
        <dbReference type="Rhea" id="RHEA:17089"/>
        <dbReference type="ChEBI" id="CHEBI:15361"/>
        <dbReference type="ChEBI" id="CHEBI:57569"/>
        <dbReference type="ChEBI" id="CHEBI:59776"/>
        <dbReference type="EC" id="4.1.2.14"/>
    </reaction>
</comment>
<dbReference type="OrthoDB" id="9805177at2"/>
<evidence type="ECO:0000256" key="4">
    <source>
        <dbReference type="ARBA" id="ARBA00011233"/>
    </source>
</evidence>
<dbReference type="Gene3D" id="3.20.20.70">
    <property type="entry name" value="Aldolase class I"/>
    <property type="match status" value="1"/>
</dbReference>
<dbReference type="GO" id="GO:0008675">
    <property type="term" value="F:2-dehydro-3-deoxy-phosphogluconate aldolase activity"/>
    <property type="evidence" value="ECO:0007669"/>
    <property type="project" value="UniProtKB-EC"/>
</dbReference>
<evidence type="ECO:0000256" key="1">
    <source>
        <dbReference type="ARBA" id="ARBA00000654"/>
    </source>
</evidence>
<keyword evidence="6 8" id="KW-0456">Lyase</keyword>
<proteinExistence type="inferred from homology"/>
<dbReference type="Pfam" id="PF01081">
    <property type="entry name" value="Aldolase"/>
    <property type="match status" value="1"/>
</dbReference>
<evidence type="ECO:0000256" key="3">
    <source>
        <dbReference type="ARBA" id="ARBA00006906"/>
    </source>
</evidence>
<dbReference type="AlphaFoldDB" id="A0A222FPJ0"/>
<keyword evidence="9" id="KW-1185">Reference proteome</keyword>
<evidence type="ECO:0000256" key="7">
    <source>
        <dbReference type="ARBA" id="ARBA00023277"/>
    </source>
</evidence>
<dbReference type="InterPro" id="IPR013785">
    <property type="entry name" value="Aldolase_TIM"/>
</dbReference>
<protein>
    <recommendedName>
        <fullName evidence="5">2-dehydro-3-deoxy-phosphogluconate aldolase</fullName>
        <ecNumber evidence="5">4.1.2.14</ecNumber>
    </recommendedName>
</protein>
<evidence type="ECO:0000256" key="2">
    <source>
        <dbReference type="ARBA" id="ARBA00004736"/>
    </source>
</evidence>
<dbReference type="EMBL" id="CP022530">
    <property type="protein sequence ID" value="ASP40928.1"/>
    <property type="molecule type" value="Genomic_DNA"/>
</dbReference>
<keyword evidence="7" id="KW-0119">Carbohydrate metabolism</keyword>